<proteinExistence type="predicted"/>
<dbReference type="Proteomes" id="UP000006735">
    <property type="component" value="Chromosome"/>
</dbReference>
<accession>Q5GUL7</accession>
<reference evidence="1 2" key="1">
    <citation type="journal article" date="2005" name="Nucleic Acids Res.">
        <title>The genome sequence of Xanthomonas oryzae pathovar oryzae KACC10331, the bacterial blight pathogen of rice.</title>
        <authorList>
            <person name="Lee B.M."/>
            <person name="Park Y.J."/>
            <person name="Park D.S."/>
            <person name="Kang H.W."/>
            <person name="Kim J.G."/>
            <person name="Song E.S."/>
            <person name="Park I.C."/>
            <person name="Yoon U.H."/>
            <person name="Hahn J.H."/>
            <person name="Koo B.S."/>
            <person name="Lee G.B."/>
            <person name="Kim H."/>
            <person name="Park H.S."/>
            <person name="Yoon K.O."/>
            <person name="Kim J.H."/>
            <person name="Jung C.H."/>
            <person name="Koh N.H."/>
            <person name="Seo J.S."/>
            <person name="Go S.J."/>
        </authorList>
    </citation>
    <scope>NUCLEOTIDE SEQUENCE [LARGE SCALE GENOMIC DNA]</scope>
    <source>
        <strain evidence="2">KACC10331 / KXO85</strain>
    </source>
</reference>
<keyword evidence="2" id="KW-1185">Reference proteome</keyword>
<evidence type="ECO:0000313" key="1">
    <source>
        <dbReference type="EMBL" id="AAW77606.1"/>
    </source>
</evidence>
<dbReference type="KEGG" id="xoo:XOO4352"/>
<dbReference type="AlphaFoldDB" id="Q5GUL7"/>
<name>Q5GUL7_XANOR</name>
<dbReference type="HOGENOM" id="CLU_908964_0_0_6"/>
<dbReference type="EMBL" id="AE013598">
    <property type="protein sequence ID" value="AAW77606.1"/>
    <property type="molecule type" value="Genomic_DNA"/>
</dbReference>
<gene>
    <name evidence="1" type="ordered locus">XOO4352</name>
</gene>
<protein>
    <submittedName>
        <fullName evidence="1">Uncharacterized protein</fullName>
    </submittedName>
</protein>
<evidence type="ECO:0000313" key="2">
    <source>
        <dbReference type="Proteomes" id="UP000006735"/>
    </source>
</evidence>
<sequence length="306" mass="33840">MLGAACSTRALQSLRAGRTHLTTARYILSAALRAGRLRQAEEGTCRCRAVGSGHGHIFATIACQFFHDMRQEHRLVAAVLGHRLERARQQVRRIGLDHQAVGRNVAHQLAQMRAAAFVAEPAGDADVVIAVQIRKQFLARAGEAMHHRGTQAAFEAAHDGEEIFMRVALVQEQRLAVIGSQLQLAFERLVLRRARREIAEVIQPALTHGHHLRMRLQRPHFRFAFGGAFHRMVRVHTGGGVQESGVLLRQLQGQWRMLAASAGDHQLPHAGIACALQHRIAITVERVVGEVGADIDQLHVACVVWE</sequence>
<organism evidence="1 2">
    <name type="scientific">Xanthomonas oryzae pv. oryzae (strain KACC10331 / KXO85)</name>
    <dbReference type="NCBI Taxonomy" id="291331"/>
    <lineage>
        <taxon>Bacteria</taxon>
        <taxon>Pseudomonadati</taxon>
        <taxon>Pseudomonadota</taxon>
        <taxon>Gammaproteobacteria</taxon>
        <taxon>Lysobacterales</taxon>
        <taxon>Lysobacteraceae</taxon>
        <taxon>Xanthomonas</taxon>
    </lineage>
</organism>